<comment type="caution">
    <text evidence="1">The sequence shown here is derived from an EMBL/GenBank/DDBJ whole genome shotgun (WGS) entry which is preliminary data.</text>
</comment>
<name>K6YQG8_9ALTE</name>
<proteinExistence type="predicted"/>
<sequence>MAESAKLLVDDLLQGDLVRQWVLSLPIPLRLLLAKYPKHLSKIMQIIHLAITTDVIHQSKCLGFAEMVRSRY</sequence>
<dbReference type="RefSeq" id="WP_007106748.1">
    <property type="nucleotide sequence ID" value="NZ_BAER01000123.1"/>
</dbReference>
<protein>
    <submittedName>
        <fullName evidence="1">Uncharacterized protein</fullName>
    </submittedName>
</protein>
<evidence type="ECO:0000313" key="1">
    <source>
        <dbReference type="EMBL" id="GAC34984.1"/>
    </source>
</evidence>
<dbReference type="EMBL" id="BAER01000123">
    <property type="protein sequence ID" value="GAC34984.1"/>
    <property type="molecule type" value="Genomic_DNA"/>
</dbReference>
<accession>K6YQG8</accession>
<dbReference type="Proteomes" id="UP000006322">
    <property type="component" value="Unassembled WGS sequence"/>
</dbReference>
<dbReference type="AlphaFoldDB" id="K6YQG8"/>
<evidence type="ECO:0000313" key="2">
    <source>
        <dbReference type="Proteomes" id="UP000006322"/>
    </source>
</evidence>
<keyword evidence="2" id="KW-1185">Reference proteome</keyword>
<gene>
    <name evidence="1" type="ORF">GPLA_4105</name>
</gene>
<organism evidence="1 2">
    <name type="scientific">Paraglaciecola polaris LMG 21857</name>
    <dbReference type="NCBI Taxonomy" id="1129793"/>
    <lineage>
        <taxon>Bacteria</taxon>
        <taxon>Pseudomonadati</taxon>
        <taxon>Pseudomonadota</taxon>
        <taxon>Gammaproteobacteria</taxon>
        <taxon>Alteromonadales</taxon>
        <taxon>Alteromonadaceae</taxon>
        <taxon>Paraglaciecola</taxon>
    </lineage>
</organism>
<reference evidence="2" key="1">
    <citation type="journal article" date="2014" name="Environ. Microbiol.">
        <title>Comparative genomics of the marine bacterial genus Glaciecola reveals the high degree of genomic diversity and genomic characteristic for cold adaptation.</title>
        <authorList>
            <person name="Qin Q.L."/>
            <person name="Xie B.B."/>
            <person name="Yu Y."/>
            <person name="Shu Y.L."/>
            <person name="Rong J.C."/>
            <person name="Zhang Y.J."/>
            <person name="Zhao D.L."/>
            <person name="Chen X.L."/>
            <person name="Zhang X.Y."/>
            <person name="Chen B."/>
            <person name="Zhou B.C."/>
            <person name="Zhang Y.Z."/>
        </authorList>
    </citation>
    <scope>NUCLEOTIDE SEQUENCE [LARGE SCALE GENOMIC DNA]</scope>
    <source>
        <strain evidence="2">LMG 21857</strain>
    </source>
</reference>